<dbReference type="Proteomes" id="UP000237347">
    <property type="component" value="Unassembled WGS sequence"/>
</dbReference>
<evidence type="ECO:0000313" key="1">
    <source>
        <dbReference type="EMBL" id="KAK7850368.1"/>
    </source>
</evidence>
<dbReference type="EMBL" id="PKMF04000101">
    <property type="protein sequence ID" value="KAK7850368.1"/>
    <property type="molecule type" value="Genomic_DNA"/>
</dbReference>
<name>A0AAW0LF70_QUESU</name>
<organism evidence="1 2">
    <name type="scientific">Quercus suber</name>
    <name type="common">Cork oak</name>
    <dbReference type="NCBI Taxonomy" id="58331"/>
    <lineage>
        <taxon>Eukaryota</taxon>
        <taxon>Viridiplantae</taxon>
        <taxon>Streptophyta</taxon>
        <taxon>Embryophyta</taxon>
        <taxon>Tracheophyta</taxon>
        <taxon>Spermatophyta</taxon>
        <taxon>Magnoliopsida</taxon>
        <taxon>eudicotyledons</taxon>
        <taxon>Gunneridae</taxon>
        <taxon>Pentapetalae</taxon>
        <taxon>rosids</taxon>
        <taxon>fabids</taxon>
        <taxon>Fagales</taxon>
        <taxon>Fagaceae</taxon>
        <taxon>Quercus</taxon>
    </lineage>
</organism>
<keyword evidence="2" id="KW-1185">Reference proteome</keyword>
<reference evidence="1 2" key="1">
    <citation type="journal article" date="2018" name="Sci. Data">
        <title>The draft genome sequence of cork oak.</title>
        <authorList>
            <person name="Ramos A.M."/>
            <person name="Usie A."/>
            <person name="Barbosa P."/>
            <person name="Barros P.M."/>
            <person name="Capote T."/>
            <person name="Chaves I."/>
            <person name="Simoes F."/>
            <person name="Abreu I."/>
            <person name="Carrasquinho I."/>
            <person name="Faro C."/>
            <person name="Guimaraes J.B."/>
            <person name="Mendonca D."/>
            <person name="Nobrega F."/>
            <person name="Rodrigues L."/>
            <person name="Saibo N.J.M."/>
            <person name="Varela M.C."/>
            <person name="Egas C."/>
            <person name="Matos J."/>
            <person name="Miguel C.M."/>
            <person name="Oliveira M.M."/>
            <person name="Ricardo C.P."/>
            <person name="Goncalves S."/>
        </authorList>
    </citation>
    <scope>NUCLEOTIDE SEQUENCE [LARGE SCALE GENOMIC DNA]</scope>
    <source>
        <strain evidence="2">cv. HL8</strain>
    </source>
</reference>
<dbReference type="AlphaFoldDB" id="A0AAW0LF70"/>
<gene>
    <name evidence="1" type="ORF">CFP56_001002</name>
</gene>
<sequence>MAGKCGWQRTTQAIATQQSKLARYCRTARFGLALLYGKAAELVACQLYGKAAELVACQACGPFYPVLTGRRDNIYSYFNKALAEIP</sequence>
<accession>A0AAW0LF70</accession>
<protein>
    <submittedName>
        <fullName evidence="1">Uncharacterized protein</fullName>
    </submittedName>
</protein>
<comment type="caution">
    <text evidence="1">The sequence shown here is derived from an EMBL/GenBank/DDBJ whole genome shotgun (WGS) entry which is preliminary data.</text>
</comment>
<proteinExistence type="predicted"/>
<evidence type="ECO:0000313" key="2">
    <source>
        <dbReference type="Proteomes" id="UP000237347"/>
    </source>
</evidence>